<comment type="function">
    <text evidence="11 14">Dol-P-Man:Man(5)GlcNAc(2)-PP-Dol alpha-1,3-mannosyltransferase that operates in the biosynthetic pathway of dolichol-linked oligosaccharides, the glycan precursors employed in protein asparagine (N)-glycosylation. The assembly of dolichol-linked oligosaccharides begins on the cytosolic side of the endoplasmic reticulum membrane and finishes in its lumen. The sequential addition of sugars to dolichol pyrophosphate produces dolichol-linked oligosaccharides containing fourteen sugars, including two GlcNAcs, nine mannoses and three glucoses. Once assembled, the oligosaccharide is transferred from the lipid to nascent proteins by oligosaccharyltransferases. In the lumen of the endoplasmic reticulum, adds the first dolichyl beta-D-mannosyl phosphate derived mannose in an alpha-1,3 linkage to Man(5)GlcNAc(2)-PP-dolichol to produce Man(6)GlcNAc(2)-PP-dolichol.</text>
</comment>
<name>A0A1X2I9D6_9FUNG</name>
<proteinExistence type="inferred from homology"/>
<reference evidence="16 17" key="1">
    <citation type="submission" date="2016-07" db="EMBL/GenBank/DDBJ databases">
        <title>Pervasive Adenine N6-methylation of Active Genes in Fungi.</title>
        <authorList>
            <consortium name="DOE Joint Genome Institute"/>
            <person name="Mondo S.J."/>
            <person name="Dannebaum R.O."/>
            <person name="Kuo R.C."/>
            <person name="Labutti K."/>
            <person name="Haridas S."/>
            <person name="Kuo A."/>
            <person name="Salamov A."/>
            <person name="Ahrendt S.R."/>
            <person name="Lipzen A."/>
            <person name="Sullivan W."/>
            <person name="Andreopoulos W.B."/>
            <person name="Clum A."/>
            <person name="Lindquist E."/>
            <person name="Daum C."/>
            <person name="Ramamoorthy G.K."/>
            <person name="Gryganskyi A."/>
            <person name="Culley D."/>
            <person name="Magnuson J.K."/>
            <person name="James T.Y."/>
            <person name="O'Malley M.A."/>
            <person name="Stajich J.E."/>
            <person name="Spatafora J.W."/>
            <person name="Visel A."/>
            <person name="Grigoriev I.V."/>
        </authorList>
    </citation>
    <scope>NUCLEOTIDE SEQUENCE [LARGE SCALE GENOMIC DNA]</scope>
    <source>
        <strain evidence="16 17">NRRL 1336</strain>
    </source>
</reference>
<dbReference type="STRING" id="90262.A0A1X2I9D6"/>
<comment type="caution">
    <text evidence="16">The sequence shown here is derived from an EMBL/GenBank/DDBJ whole genome shotgun (WGS) entry which is preliminary data.</text>
</comment>
<dbReference type="EC" id="2.4.1.258" evidence="3 14"/>
<keyword evidence="8 14" id="KW-0256">Endoplasmic reticulum</keyword>
<dbReference type="AlphaFoldDB" id="A0A1X2I9D6"/>
<evidence type="ECO:0000256" key="7">
    <source>
        <dbReference type="ARBA" id="ARBA00022692"/>
    </source>
</evidence>
<comment type="subcellular location">
    <subcellularLocation>
        <location evidence="1 14">Endoplasmic reticulum membrane</location>
        <topology evidence="1 14">Multi-pass membrane protein</topology>
    </subcellularLocation>
</comment>
<comment type="catalytic activity">
    <reaction evidence="12 14">
        <text>an alpha-D-Man-(1-&gt;2)-alpha-D-Man-(1-&gt;2)-alpha-D-Man-(1-&gt;3)-[alpha-D-Man-(1-&gt;6)]-beta-D-Man-(1-&gt;4)-beta-D-GlcNAc-(1-&gt;4)-alpha-D-GlcNAc-diphospho-di-trans,poly-cis-dolichol + a di-trans,poly-cis-dolichyl beta-D-mannosyl phosphate = an alpha-D-Man-(1-&gt;2)-alpha-D-Man-(1-&gt;2)-alpha-D-Man-(1-&gt;3)-[alpha-D-Man-(1-&gt;3)-alpha-D-Man-(1-&gt;6)]-beta-D-Man-(1-&gt;4)-beta-D-GlcNAc-(1-&gt;4)-alpha-D-GlcNAc-diphospho-di-trans,poly-cis-dolichol + a di-trans,poly-cis-dolichyl phosphate + H(+)</text>
        <dbReference type="Rhea" id="RHEA:29527"/>
        <dbReference type="Rhea" id="RHEA-COMP:19498"/>
        <dbReference type="Rhea" id="RHEA-COMP:19501"/>
        <dbReference type="Rhea" id="RHEA-COMP:19516"/>
        <dbReference type="Rhea" id="RHEA-COMP:19517"/>
        <dbReference type="ChEBI" id="CHEBI:15378"/>
        <dbReference type="ChEBI" id="CHEBI:57683"/>
        <dbReference type="ChEBI" id="CHEBI:58211"/>
        <dbReference type="ChEBI" id="CHEBI:132515"/>
        <dbReference type="ChEBI" id="CHEBI:132516"/>
        <dbReference type="EC" id="2.4.1.258"/>
    </reaction>
    <physiologicalReaction direction="left-to-right" evidence="12 14">
        <dbReference type="Rhea" id="RHEA:29528"/>
    </physiologicalReaction>
</comment>
<dbReference type="Pfam" id="PF05208">
    <property type="entry name" value="ALG3"/>
    <property type="match status" value="1"/>
</dbReference>
<keyword evidence="7 14" id="KW-0812">Transmembrane</keyword>
<keyword evidence="5 14" id="KW-0328">Glycosyltransferase</keyword>
<dbReference type="GO" id="GO:0005789">
    <property type="term" value="C:endoplasmic reticulum membrane"/>
    <property type="evidence" value="ECO:0007669"/>
    <property type="project" value="UniProtKB-SubCell"/>
</dbReference>
<evidence type="ECO:0000256" key="1">
    <source>
        <dbReference type="ARBA" id="ARBA00004477"/>
    </source>
</evidence>
<dbReference type="GO" id="GO:0018279">
    <property type="term" value="P:protein N-linked glycosylation via asparagine"/>
    <property type="evidence" value="ECO:0007669"/>
    <property type="project" value="EnsemblFungi"/>
</dbReference>
<dbReference type="InterPro" id="IPR007873">
    <property type="entry name" value="Glycosyltransferase_ALG3"/>
</dbReference>
<feature type="transmembrane region" description="Helical" evidence="14">
    <location>
        <begin position="338"/>
        <end position="360"/>
    </location>
</feature>
<protein>
    <recommendedName>
        <fullName evidence="4 14">Dol-P-Man:Man(5)GlcNAc(2)-PP-Dol alpha-1,3-mannosyltransferase</fullName>
        <ecNumber evidence="3 14">2.4.1.258</ecNumber>
    </recommendedName>
    <alternativeName>
        <fullName evidence="14">Dol-P-Man-dependent alpha(1-3)-mannosyltransferase</fullName>
    </alternativeName>
</protein>
<feature type="transmembrane region" description="Helical" evidence="14">
    <location>
        <begin position="105"/>
        <end position="121"/>
    </location>
</feature>
<evidence type="ECO:0000313" key="16">
    <source>
        <dbReference type="EMBL" id="ORZ11198.1"/>
    </source>
</evidence>
<evidence type="ECO:0000256" key="5">
    <source>
        <dbReference type="ARBA" id="ARBA00022676"/>
    </source>
</evidence>
<evidence type="ECO:0000256" key="8">
    <source>
        <dbReference type="ARBA" id="ARBA00022824"/>
    </source>
</evidence>
<dbReference type="GO" id="GO:0052925">
    <property type="term" value="F:dol-P-Man:Man(5)GlcNAc(2)-PP-Dol alpha-1,3-mannosyltransferase activity"/>
    <property type="evidence" value="ECO:0007669"/>
    <property type="project" value="UniProtKB-EC"/>
</dbReference>
<dbReference type="UniPathway" id="UPA00378"/>
<feature type="transmembrane region" description="Helical" evidence="14">
    <location>
        <begin position="183"/>
        <end position="200"/>
    </location>
</feature>
<evidence type="ECO:0000313" key="17">
    <source>
        <dbReference type="Proteomes" id="UP000193560"/>
    </source>
</evidence>
<evidence type="ECO:0000256" key="15">
    <source>
        <dbReference type="SAM" id="MobiDB-lite"/>
    </source>
</evidence>
<keyword evidence="6 14" id="KW-0808">Transferase</keyword>
<feature type="region of interest" description="Disordered" evidence="15">
    <location>
        <begin position="1"/>
        <end position="25"/>
    </location>
</feature>
<organism evidence="16 17">
    <name type="scientific">Absidia repens</name>
    <dbReference type="NCBI Taxonomy" id="90262"/>
    <lineage>
        <taxon>Eukaryota</taxon>
        <taxon>Fungi</taxon>
        <taxon>Fungi incertae sedis</taxon>
        <taxon>Mucoromycota</taxon>
        <taxon>Mucoromycotina</taxon>
        <taxon>Mucoromycetes</taxon>
        <taxon>Mucorales</taxon>
        <taxon>Cunninghamellaceae</taxon>
        <taxon>Absidia</taxon>
    </lineage>
</organism>
<feature type="transmembrane region" description="Helical" evidence="14">
    <location>
        <begin position="366"/>
        <end position="386"/>
    </location>
</feature>
<evidence type="ECO:0000256" key="14">
    <source>
        <dbReference type="RuleBase" id="RU364047"/>
    </source>
</evidence>
<evidence type="ECO:0000256" key="10">
    <source>
        <dbReference type="ARBA" id="ARBA00023136"/>
    </source>
</evidence>
<evidence type="ECO:0000256" key="13">
    <source>
        <dbReference type="ARBA" id="ARBA00093457"/>
    </source>
</evidence>
<sequence>MGKRAGSSQQRSISSKKKLNETPSSSTQVIGVRDLIKWPARLLLDPKQFWTLAWFLLLGEVILNIYIIQKVSYTEIDWRAYMQQVQQFLDGERDYTKIHGDTGPLVYPAGFLYIYSAFYYLTLQGTQIRIAQYLFELIYLATQYIVFSIYSHSKKVPPYLLILLCISKRAHSIYVLRCFNDPVAMVFLYGCILALLHRRWTWAVVLYSVAMSVKMNVLLFFPGLGLVLWQSIGAVPTLARLTLALAIQVVVAIPFWSSGFASQYLSRAFEFTRVFDYQWTVNWRMVDEKMFVSDQWAHLLLAGHIAVLLLFVMKVWCKDTGGMIRTFMDGFRSVTRKVLSADDIISMMFTSNLIGMVFARSLHYQFYSWYFHTLPYLLFQSVWVAVQYAQFRTQIRLVILATIEGCWLTFPSTENSSWSLLACHAVILLGIINGEEFGYYSVPSFLSS</sequence>
<comment type="similarity">
    <text evidence="13">Belongs to the glycosyltransferase ALG3 family.</text>
</comment>
<feature type="transmembrane region" description="Helical" evidence="14">
    <location>
        <begin position="241"/>
        <end position="261"/>
    </location>
</feature>
<feature type="transmembrane region" description="Helical" evidence="14">
    <location>
        <begin position="206"/>
        <end position="229"/>
    </location>
</feature>
<evidence type="ECO:0000256" key="4">
    <source>
        <dbReference type="ARBA" id="ARBA00015561"/>
    </source>
</evidence>
<evidence type="ECO:0000256" key="3">
    <source>
        <dbReference type="ARBA" id="ARBA00011964"/>
    </source>
</evidence>
<keyword evidence="9 14" id="KW-1133">Transmembrane helix</keyword>
<feature type="transmembrane region" description="Helical" evidence="14">
    <location>
        <begin position="296"/>
        <end position="317"/>
    </location>
</feature>
<keyword evidence="17" id="KW-1185">Reference proteome</keyword>
<accession>A0A1X2I9D6</accession>
<dbReference type="GO" id="GO:0006488">
    <property type="term" value="P:dolichol-linked oligosaccharide biosynthetic process"/>
    <property type="evidence" value="ECO:0007669"/>
    <property type="project" value="EnsemblFungi"/>
</dbReference>
<dbReference type="OrthoDB" id="20028at2759"/>
<feature type="transmembrane region" description="Helical" evidence="14">
    <location>
        <begin position="49"/>
        <end position="68"/>
    </location>
</feature>
<comment type="pathway">
    <text evidence="2 14">Protein modification; protein glycosylation.</text>
</comment>
<evidence type="ECO:0000256" key="9">
    <source>
        <dbReference type="ARBA" id="ARBA00022989"/>
    </source>
</evidence>
<evidence type="ECO:0000256" key="6">
    <source>
        <dbReference type="ARBA" id="ARBA00022679"/>
    </source>
</evidence>
<evidence type="ECO:0000256" key="2">
    <source>
        <dbReference type="ARBA" id="ARBA00004922"/>
    </source>
</evidence>
<evidence type="ECO:0000256" key="12">
    <source>
        <dbReference type="ARBA" id="ARBA00049506"/>
    </source>
</evidence>
<dbReference type="PANTHER" id="PTHR12646">
    <property type="entry name" value="NOT56 - RELATED"/>
    <property type="match status" value="1"/>
</dbReference>
<evidence type="ECO:0000256" key="11">
    <source>
        <dbReference type="ARBA" id="ARBA00044743"/>
    </source>
</evidence>
<keyword evidence="10 14" id="KW-0472">Membrane</keyword>
<gene>
    <name evidence="16" type="ORF">BCR42DRAFT_421741</name>
</gene>
<dbReference type="EMBL" id="MCGE01000022">
    <property type="protein sequence ID" value="ORZ11198.1"/>
    <property type="molecule type" value="Genomic_DNA"/>
</dbReference>
<dbReference type="PANTHER" id="PTHR12646:SF0">
    <property type="entry name" value="DOL-P-MAN:MAN(5)GLCNAC(2)-PP-DOL ALPHA-1,3-MANNOSYLTRANSFERASE"/>
    <property type="match status" value="1"/>
</dbReference>
<dbReference type="Proteomes" id="UP000193560">
    <property type="component" value="Unassembled WGS sequence"/>
</dbReference>